<proteinExistence type="predicted"/>
<reference evidence="3" key="4">
    <citation type="journal article" date="2008" name="Nucleic Acids Res.">
        <title>The rice annotation project database (RAP-DB): 2008 update.</title>
        <authorList>
            <consortium name="The rice annotation project (RAP)"/>
        </authorList>
    </citation>
    <scope>GENOME REANNOTATION</scope>
    <source>
        <strain evidence="3">cv. Nipponbare</strain>
    </source>
</reference>
<evidence type="ECO:0000313" key="2">
    <source>
        <dbReference type="EMBL" id="BAD69400.1"/>
    </source>
</evidence>
<reference evidence="2" key="2">
    <citation type="submission" date="2004-05" db="EMBL/GenBank/DDBJ databases">
        <title>Oryza sativa nipponbare(GA3) genomic DNA, chromosome 6, BAC clone:B1026E06.</title>
        <authorList>
            <person name="Sasaki T."/>
            <person name="Matsumoto T."/>
            <person name="Fujisawa M."/>
        </authorList>
    </citation>
    <scope>NUCLEOTIDE SEQUENCE</scope>
</reference>
<dbReference type="Proteomes" id="UP000000763">
    <property type="component" value="Chromosome 6"/>
</dbReference>
<dbReference type="AlphaFoldDB" id="Q5Z581"/>
<evidence type="ECO:0000313" key="1">
    <source>
        <dbReference type="EMBL" id="BAD54645.1"/>
    </source>
</evidence>
<reference evidence="1" key="1">
    <citation type="submission" date="2002-09" db="EMBL/GenBank/DDBJ databases">
        <title>Oryza sativa nipponbare(GA3) genomic DNA, chromosome 6, BAC clone:B1066D09.</title>
        <authorList>
            <person name="Sasaki T."/>
            <person name="Matsumoto T."/>
            <person name="Katayose Y."/>
        </authorList>
    </citation>
    <scope>NUCLEOTIDE SEQUENCE</scope>
</reference>
<dbReference type="EMBL" id="AP005761">
    <property type="protein sequence ID" value="BAD54645.1"/>
    <property type="molecule type" value="Genomic_DNA"/>
</dbReference>
<gene>
    <name evidence="2" type="ORF">B1026E06.41</name>
    <name evidence="1" type="ORF">B1066D09.27</name>
</gene>
<accession>Q5Z581</accession>
<sequence>MMVASLILLGPNSQSLVQLKRAQLARSDGHVVSRPNPQGPWGTVAQYSCKCEGGLCVGPVALEEE</sequence>
<evidence type="ECO:0000313" key="3">
    <source>
        <dbReference type="Proteomes" id="UP000000763"/>
    </source>
</evidence>
<reference evidence="3" key="3">
    <citation type="journal article" date="2005" name="Nature">
        <title>The map-based sequence of the rice genome.</title>
        <authorList>
            <consortium name="International rice genome sequencing project (IRGSP)"/>
            <person name="Matsumoto T."/>
            <person name="Wu J."/>
            <person name="Kanamori H."/>
            <person name="Katayose Y."/>
            <person name="Fujisawa M."/>
            <person name="Namiki N."/>
            <person name="Mizuno H."/>
            <person name="Yamamoto K."/>
            <person name="Antonio B.A."/>
            <person name="Baba T."/>
            <person name="Sakata K."/>
            <person name="Nagamura Y."/>
            <person name="Aoki H."/>
            <person name="Arikawa K."/>
            <person name="Arita K."/>
            <person name="Bito T."/>
            <person name="Chiden Y."/>
            <person name="Fujitsuka N."/>
            <person name="Fukunaka R."/>
            <person name="Hamada M."/>
            <person name="Harada C."/>
            <person name="Hayashi A."/>
            <person name="Hijishita S."/>
            <person name="Honda M."/>
            <person name="Hosokawa S."/>
            <person name="Ichikawa Y."/>
            <person name="Idonuma A."/>
            <person name="Iijima M."/>
            <person name="Ikeda M."/>
            <person name="Ikeno M."/>
            <person name="Ito K."/>
            <person name="Ito S."/>
            <person name="Ito T."/>
            <person name="Ito Y."/>
            <person name="Ito Y."/>
            <person name="Iwabuchi A."/>
            <person name="Kamiya K."/>
            <person name="Karasawa W."/>
            <person name="Kurita K."/>
            <person name="Katagiri S."/>
            <person name="Kikuta A."/>
            <person name="Kobayashi H."/>
            <person name="Kobayashi N."/>
            <person name="Machita K."/>
            <person name="Maehara T."/>
            <person name="Masukawa M."/>
            <person name="Mizubayashi T."/>
            <person name="Mukai Y."/>
            <person name="Nagasaki H."/>
            <person name="Nagata Y."/>
            <person name="Naito S."/>
            <person name="Nakashima M."/>
            <person name="Nakama Y."/>
            <person name="Nakamichi Y."/>
            <person name="Nakamura M."/>
            <person name="Meguro A."/>
            <person name="Negishi M."/>
            <person name="Ohta I."/>
            <person name="Ohta T."/>
            <person name="Okamoto M."/>
            <person name="Ono N."/>
            <person name="Saji S."/>
            <person name="Sakaguchi M."/>
            <person name="Sakai K."/>
            <person name="Shibata M."/>
            <person name="Shimokawa T."/>
            <person name="Song J."/>
            <person name="Takazaki Y."/>
            <person name="Terasawa K."/>
            <person name="Tsugane M."/>
            <person name="Tsuji K."/>
            <person name="Ueda S."/>
            <person name="Waki K."/>
            <person name="Yamagata H."/>
            <person name="Yamamoto M."/>
            <person name="Yamamoto S."/>
            <person name="Yamane H."/>
            <person name="Yoshiki S."/>
            <person name="Yoshihara R."/>
            <person name="Yukawa K."/>
            <person name="Zhong H."/>
            <person name="Yano M."/>
            <person name="Yuan Q."/>
            <person name="Ouyang S."/>
            <person name="Liu J."/>
            <person name="Jones K.M."/>
            <person name="Gansberger K."/>
            <person name="Moffat K."/>
            <person name="Hill J."/>
            <person name="Bera J."/>
            <person name="Fadrosh D."/>
            <person name="Jin S."/>
            <person name="Johri S."/>
            <person name="Kim M."/>
            <person name="Overton L."/>
            <person name="Reardon M."/>
            <person name="Tsitrin T."/>
            <person name="Vuong H."/>
            <person name="Weaver B."/>
            <person name="Ciecko A."/>
            <person name="Tallon L."/>
            <person name="Jackson J."/>
            <person name="Pai G."/>
            <person name="Aken S.V."/>
            <person name="Utterback T."/>
            <person name="Reidmuller S."/>
            <person name="Feldblyum T."/>
            <person name="Hsiao J."/>
            <person name="Zismann V."/>
            <person name="Iobst S."/>
            <person name="de Vazeille A.R."/>
            <person name="Buell C.R."/>
            <person name="Ying K."/>
            <person name="Li Y."/>
            <person name="Lu T."/>
            <person name="Huang Y."/>
            <person name="Zhao Q."/>
            <person name="Feng Q."/>
            <person name="Zhang L."/>
            <person name="Zhu J."/>
            <person name="Weng Q."/>
            <person name="Mu J."/>
            <person name="Lu Y."/>
            <person name="Fan D."/>
            <person name="Liu Y."/>
            <person name="Guan J."/>
            <person name="Zhang Y."/>
            <person name="Yu S."/>
            <person name="Liu X."/>
            <person name="Zhang Y."/>
            <person name="Hong G."/>
            <person name="Han B."/>
            <person name="Choisne N."/>
            <person name="Demange N."/>
            <person name="Orjeda G."/>
            <person name="Samain S."/>
            <person name="Cattolico L."/>
            <person name="Pelletier E."/>
            <person name="Couloux A."/>
            <person name="Segurens B."/>
            <person name="Wincker P."/>
            <person name="D'Hont A."/>
            <person name="Scarpelli C."/>
            <person name="Weissenbach J."/>
            <person name="Salanoubat M."/>
            <person name="Quetier F."/>
            <person name="Yu Y."/>
            <person name="Kim H.R."/>
            <person name="Rambo T."/>
            <person name="Currie J."/>
            <person name="Collura K."/>
            <person name="Luo M."/>
            <person name="Yang T."/>
            <person name="Ammiraju J.S.S."/>
            <person name="Engler F."/>
            <person name="Soderlund C."/>
            <person name="Wing R.A."/>
            <person name="Palmer L.E."/>
            <person name="de la Bastide M."/>
            <person name="Spiegel L."/>
            <person name="Nascimento L."/>
            <person name="Zutavern T."/>
            <person name="O'Shaughnessy A."/>
            <person name="Dike S."/>
            <person name="Dedhia N."/>
            <person name="Preston R."/>
            <person name="Balija V."/>
            <person name="McCombie W.R."/>
            <person name="Chow T."/>
            <person name="Chen H."/>
            <person name="Chung M."/>
            <person name="Chen C."/>
            <person name="Shaw J."/>
            <person name="Wu H."/>
            <person name="Hsiao K."/>
            <person name="Chao Y."/>
            <person name="Chu M."/>
            <person name="Cheng C."/>
            <person name="Hour A."/>
            <person name="Lee P."/>
            <person name="Lin S."/>
            <person name="Lin Y."/>
            <person name="Liou J."/>
            <person name="Liu S."/>
            <person name="Hsing Y."/>
            <person name="Raghuvanshi S."/>
            <person name="Mohanty A."/>
            <person name="Bharti A.K."/>
            <person name="Gaur A."/>
            <person name="Gupta V."/>
            <person name="Kumar D."/>
            <person name="Ravi V."/>
            <person name="Vij S."/>
            <person name="Kapur A."/>
            <person name="Khurana P."/>
            <person name="Khurana P."/>
            <person name="Khurana J.P."/>
            <person name="Tyagi A.K."/>
            <person name="Gaikwad K."/>
            <person name="Singh A."/>
            <person name="Dalal V."/>
            <person name="Srivastava S."/>
            <person name="Dixit A."/>
            <person name="Pal A.K."/>
            <person name="Ghazi I.A."/>
            <person name="Yadav M."/>
            <person name="Pandit A."/>
            <person name="Bhargava A."/>
            <person name="Sureshbabu K."/>
            <person name="Batra K."/>
            <person name="Sharma T.R."/>
            <person name="Mohapatra T."/>
            <person name="Singh N.K."/>
            <person name="Messing J."/>
            <person name="Nelson A.B."/>
            <person name="Fuks G."/>
            <person name="Kavchok S."/>
            <person name="Keizer G."/>
            <person name="Linton E."/>
            <person name="Llaca V."/>
            <person name="Song R."/>
            <person name="Tanyolac B."/>
            <person name="Young S."/>
            <person name="Ho-Il K."/>
            <person name="Hahn J.H."/>
            <person name="Sangsakoo G."/>
            <person name="Vanavichit A."/>
            <person name="de Mattos Luiz.A.T."/>
            <person name="Zimmer P.D."/>
            <person name="Malone G."/>
            <person name="Dellagostin O."/>
            <person name="de Oliveira A.C."/>
            <person name="Bevan M."/>
            <person name="Bancroft I."/>
            <person name="Minx P."/>
            <person name="Cordum H."/>
            <person name="Wilson R."/>
            <person name="Cheng Z."/>
            <person name="Jin W."/>
            <person name="Jiang J."/>
            <person name="Leong S.A."/>
            <person name="Iwama H."/>
            <person name="Gojobori T."/>
            <person name="Itoh T."/>
            <person name="Niimura Y."/>
            <person name="Fujii Y."/>
            <person name="Habara T."/>
            <person name="Sakai H."/>
            <person name="Sato Y."/>
            <person name="Wilson G."/>
            <person name="Kumar K."/>
            <person name="McCouch S."/>
            <person name="Juretic N."/>
            <person name="Hoen D."/>
            <person name="Wright S."/>
            <person name="Bruskiewich R."/>
            <person name="Bureau T."/>
            <person name="Miyao A."/>
            <person name="Hirochika H."/>
            <person name="Nishikawa T."/>
            <person name="Kadowaki K."/>
            <person name="Sugiura M."/>
            <person name="Burr B."/>
            <person name="Sasaki T."/>
        </authorList>
    </citation>
    <scope>NUCLEOTIDE SEQUENCE [LARGE SCALE GENOMIC DNA]</scope>
    <source>
        <strain evidence="3">cv. Nipponbare</strain>
    </source>
</reference>
<dbReference type="EMBL" id="AP006860">
    <property type="protein sequence ID" value="BAD69400.1"/>
    <property type="molecule type" value="Genomic_DNA"/>
</dbReference>
<name>Q5Z581_ORYSJ</name>
<protein>
    <submittedName>
        <fullName evidence="1">Uncharacterized protein</fullName>
    </submittedName>
</protein>
<organism evidence="1 3">
    <name type="scientific">Oryza sativa subsp. japonica</name>
    <name type="common">Rice</name>
    <dbReference type="NCBI Taxonomy" id="39947"/>
    <lineage>
        <taxon>Eukaryota</taxon>
        <taxon>Viridiplantae</taxon>
        <taxon>Streptophyta</taxon>
        <taxon>Embryophyta</taxon>
        <taxon>Tracheophyta</taxon>
        <taxon>Spermatophyta</taxon>
        <taxon>Magnoliopsida</taxon>
        <taxon>Liliopsida</taxon>
        <taxon>Poales</taxon>
        <taxon>Poaceae</taxon>
        <taxon>BOP clade</taxon>
        <taxon>Oryzoideae</taxon>
        <taxon>Oryzeae</taxon>
        <taxon>Oryzinae</taxon>
        <taxon>Oryza</taxon>
        <taxon>Oryza sativa</taxon>
    </lineage>
</organism>